<evidence type="ECO:0000313" key="2">
    <source>
        <dbReference type="EMBL" id="JAS12661.1"/>
    </source>
</evidence>
<protein>
    <submittedName>
        <fullName evidence="2">Uncharacterized protein</fullName>
    </submittedName>
</protein>
<feature type="region of interest" description="Disordered" evidence="1">
    <location>
        <begin position="86"/>
        <end position="105"/>
    </location>
</feature>
<dbReference type="EMBL" id="GEDC01024637">
    <property type="protein sequence ID" value="JAS12661.1"/>
    <property type="molecule type" value="Transcribed_RNA"/>
</dbReference>
<accession>A0A1B6CGV8</accession>
<evidence type="ECO:0000256" key="1">
    <source>
        <dbReference type="SAM" id="MobiDB-lite"/>
    </source>
</evidence>
<name>A0A1B6CGV8_9HEMI</name>
<proteinExistence type="predicted"/>
<dbReference type="AlphaFoldDB" id="A0A1B6CGV8"/>
<gene>
    <name evidence="2" type="ORF">g.44321</name>
</gene>
<organism evidence="2">
    <name type="scientific">Clastoptera arizonana</name>
    <name type="common">Arizona spittle bug</name>
    <dbReference type="NCBI Taxonomy" id="38151"/>
    <lineage>
        <taxon>Eukaryota</taxon>
        <taxon>Metazoa</taxon>
        <taxon>Ecdysozoa</taxon>
        <taxon>Arthropoda</taxon>
        <taxon>Hexapoda</taxon>
        <taxon>Insecta</taxon>
        <taxon>Pterygota</taxon>
        <taxon>Neoptera</taxon>
        <taxon>Paraneoptera</taxon>
        <taxon>Hemiptera</taxon>
        <taxon>Auchenorrhyncha</taxon>
        <taxon>Cercopoidea</taxon>
        <taxon>Clastopteridae</taxon>
        <taxon>Clastoptera</taxon>
    </lineage>
</organism>
<sequence>RLVHVVNSRVHVVNNIYQSQIHPYNMPPTVLFFPMGESPSTKGLERRPSAGRIFDSYFPFIINNPFNEIWSGLTNIVEYGPEADVCRKSSKKGRNQDTNIPTEIE</sequence>
<feature type="non-terminal residue" evidence="2">
    <location>
        <position position="105"/>
    </location>
</feature>
<feature type="compositionally biased region" description="Polar residues" evidence="1">
    <location>
        <begin position="96"/>
        <end position="105"/>
    </location>
</feature>
<feature type="non-terminal residue" evidence="2">
    <location>
        <position position="1"/>
    </location>
</feature>
<reference evidence="2" key="1">
    <citation type="submission" date="2015-12" db="EMBL/GenBank/DDBJ databases">
        <title>De novo transcriptome assembly of four potential Pierce s Disease insect vectors from Arizona vineyards.</title>
        <authorList>
            <person name="Tassone E.E."/>
        </authorList>
    </citation>
    <scope>NUCLEOTIDE SEQUENCE</scope>
</reference>